<gene>
    <name evidence="1" type="ORF">PQR01_26285</name>
</gene>
<evidence type="ECO:0000313" key="1">
    <source>
        <dbReference type="EMBL" id="MFM0106904.1"/>
    </source>
</evidence>
<proteinExistence type="predicted"/>
<keyword evidence="2" id="KW-1185">Reference proteome</keyword>
<protein>
    <submittedName>
        <fullName evidence="1">Uncharacterized protein</fullName>
    </submittedName>
</protein>
<reference evidence="1 2" key="1">
    <citation type="journal article" date="2024" name="Chem. Sci.">
        <title>Discovery of megapolipeptins by genome mining of a Burkholderiales bacteria collection.</title>
        <authorList>
            <person name="Paulo B.S."/>
            <person name="Recchia M.J.J."/>
            <person name="Lee S."/>
            <person name="Fergusson C.H."/>
            <person name="Romanowski S.B."/>
            <person name="Hernandez A."/>
            <person name="Krull N."/>
            <person name="Liu D.Y."/>
            <person name="Cavanagh H."/>
            <person name="Bos A."/>
            <person name="Gray C.A."/>
            <person name="Murphy B.T."/>
            <person name="Linington R.G."/>
            <person name="Eustaquio A.S."/>
        </authorList>
    </citation>
    <scope>NUCLEOTIDE SEQUENCE [LARGE SCALE GENOMIC DNA]</scope>
    <source>
        <strain evidence="1 2">RL18-126-BIB-B</strain>
    </source>
</reference>
<evidence type="ECO:0000313" key="2">
    <source>
        <dbReference type="Proteomes" id="UP001629235"/>
    </source>
</evidence>
<dbReference type="Proteomes" id="UP001629235">
    <property type="component" value="Unassembled WGS sequence"/>
</dbReference>
<sequence>MGAFRTRDPVAYVIMFEKDDGERRYHSSELLDGQMALRCYPPPFDALLDISRNSAGVVGREQSVVIHPVDALRPEAGGTPGDRPVIACVHVAWGTCSGKLLIRPDAMPDAVLSTSSELESGDTVRELPGRLLRLVDEIHEQAGLFAWKETANTCSDWSERDLRAVAHQAWRDAPTMEADGAKPGFDQFAVYDPEFMQWHFVPRAVVDA</sequence>
<comment type="caution">
    <text evidence="1">The sequence shown here is derived from an EMBL/GenBank/DDBJ whole genome shotgun (WGS) entry which is preliminary data.</text>
</comment>
<accession>A0ACC7NHW8</accession>
<name>A0ACC7NHW8_9BURK</name>
<organism evidence="1 2">
    <name type="scientific">Paraburkholderia rhynchosiae</name>
    <dbReference type="NCBI Taxonomy" id="487049"/>
    <lineage>
        <taxon>Bacteria</taxon>
        <taxon>Pseudomonadati</taxon>
        <taxon>Pseudomonadota</taxon>
        <taxon>Betaproteobacteria</taxon>
        <taxon>Burkholderiales</taxon>
        <taxon>Burkholderiaceae</taxon>
        <taxon>Paraburkholderia</taxon>
    </lineage>
</organism>
<dbReference type="EMBL" id="JAQQDW010000066">
    <property type="protein sequence ID" value="MFM0106904.1"/>
    <property type="molecule type" value="Genomic_DNA"/>
</dbReference>